<evidence type="ECO:0000313" key="1">
    <source>
        <dbReference type="EMBL" id="AEA46491.1"/>
    </source>
</evidence>
<organism evidence="1 2">
    <name type="scientific">Archaeoglobus veneficus (strain DSM 11195 / SNP6)</name>
    <dbReference type="NCBI Taxonomy" id="693661"/>
    <lineage>
        <taxon>Archaea</taxon>
        <taxon>Methanobacteriati</taxon>
        <taxon>Methanobacteriota</taxon>
        <taxon>Archaeoglobi</taxon>
        <taxon>Archaeoglobales</taxon>
        <taxon>Archaeoglobaceae</taxon>
        <taxon>Archaeoglobus</taxon>
    </lineage>
</organism>
<dbReference type="EMBL" id="CP002588">
    <property type="protein sequence ID" value="AEA46491.1"/>
    <property type="molecule type" value="Genomic_DNA"/>
</dbReference>
<keyword evidence="2" id="KW-1185">Reference proteome</keyword>
<dbReference type="Proteomes" id="UP000008136">
    <property type="component" value="Chromosome"/>
</dbReference>
<dbReference type="GeneID" id="10393554"/>
<gene>
    <name evidence="1" type="ordered locus">Arcve_0459</name>
</gene>
<protein>
    <recommendedName>
        <fullName evidence="3">Ferredoxin-like protein</fullName>
    </recommendedName>
</protein>
<dbReference type="AlphaFoldDB" id="F2KPY4"/>
<dbReference type="HOGENOM" id="CLU_1507310_0_0_2"/>
<dbReference type="RefSeq" id="WP_013683165.1">
    <property type="nucleotide sequence ID" value="NC_015320.1"/>
</dbReference>
<reference evidence="1 2" key="1">
    <citation type="submission" date="2011-03" db="EMBL/GenBank/DDBJ databases">
        <title>The complete genome of Archaeoglobus veneficus SNP6.</title>
        <authorList>
            <consortium name="US DOE Joint Genome Institute (JGI-PGF)"/>
            <person name="Lucas S."/>
            <person name="Copeland A."/>
            <person name="Lapidus A."/>
            <person name="Bruce D."/>
            <person name="Goodwin L."/>
            <person name="Pitluck S."/>
            <person name="Kyrpides N."/>
            <person name="Mavromatis K."/>
            <person name="Pagani I."/>
            <person name="Ivanova N."/>
            <person name="Mikhailova N."/>
            <person name="Lu M."/>
            <person name="Detter J.C."/>
            <person name="Tapia R."/>
            <person name="Han C."/>
            <person name="Land M."/>
            <person name="Hauser L."/>
            <person name="Markowitz V."/>
            <person name="Cheng J.-F."/>
            <person name="Hugenholtz P."/>
            <person name="Woyke T."/>
            <person name="Wu D."/>
            <person name="Spring S."/>
            <person name="Brambilla E."/>
            <person name="Klenk H.-P."/>
            <person name="Eisen J.A."/>
        </authorList>
    </citation>
    <scope>NUCLEOTIDE SEQUENCE [LARGE SCALE GENOMIC DNA]</scope>
    <source>
        <strain evidence="2">SNP6</strain>
    </source>
</reference>
<name>F2KPY4_ARCVS</name>
<sequence>MHHVLRFYSANQELVIRFYMLGAKFTRLPVVGRLVRALMNWYAVTQHAAWILTPEEAKKVIDSATSIAVGDCKCRKVFRNCDNPIRTDIVIGVGYAVFTEVRREEYEEISKEEAKKIIDECSRRGLVQSLVKCRGEVYAICNCCTCCCVPLRLRRDYGIKKVWRRDREVLNELLDRID</sequence>
<evidence type="ECO:0008006" key="3">
    <source>
        <dbReference type="Google" id="ProtNLM"/>
    </source>
</evidence>
<dbReference type="KEGG" id="ave:Arcve_0459"/>
<accession>F2KPY4</accession>
<dbReference type="STRING" id="693661.Arcve_0459"/>
<proteinExistence type="predicted"/>
<evidence type="ECO:0000313" key="2">
    <source>
        <dbReference type="Proteomes" id="UP000008136"/>
    </source>
</evidence>